<dbReference type="Proteomes" id="UP001159428">
    <property type="component" value="Unassembled WGS sequence"/>
</dbReference>
<dbReference type="PANTHER" id="PTHR34605">
    <property type="entry name" value="PHAGE_INTEGRASE DOMAIN-CONTAINING PROTEIN"/>
    <property type="match status" value="1"/>
</dbReference>
<dbReference type="GO" id="GO:0015074">
    <property type="term" value="P:DNA integration"/>
    <property type="evidence" value="ECO:0007669"/>
    <property type="project" value="InterPro"/>
</dbReference>
<evidence type="ECO:0000313" key="1">
    <source>
        <dbReference type="EMBL" id="CAH3044737.1"/>
    </source>
</evidence>
<accession>A0AAU9W380</accession>
<dbReference type="Gene3D" id="1.10.443.10">
    <property type="entry name" value="Intergrase catalytic core"/>
    <property type="match status" value="1"/>
</dbReference>
<comment type="caution">
    <text evidence="1">The sequence shown here is derived from an EMBL/GenBank/DDBJ whole genome shotgun (WGS) entry which is preliminary data.</text>
</comment>
<proteinExistence type="predicted"/>
<evidence type="ECO:0008006" key="3">
    <source>
        <dbReference type="Google" id="ProtNLM"/>
    </source>
</evidence>
<dbReference type="GO" id="GO:0003677">
    <property type="term" value="F:DNA binding"/>
    <property type="evidence" value="ECO:0007669"/>
    <property type="project" value="InterPro"/>
</dbReference>
<dbReference type="InterPro" id="IPR013762">
    <property type="entry name" value="Integrase-like_cat_sf"/>
</dbReference>
<dbReference type="GO" id="GO:0006310">
    <property type="term" value="P:DNA recombination"/>
    <property type="evidence" value="ECO:0007669"/>
    <property type="project" value="InterPro"/>
</dbReference>
<keyword evidence="2" id="KW-1185">Reference proteome</keyword>
<organism evidence="1 2">
    <name type="scientific">Pocillopora meandrina</name>
    <dbReference type="NCBI Taxonomy" id="46732"/>
    <lineage>
        <taxon>Eukaryota</taxon>
        <taxon>Metazoa</taxon>
        <taxon>Cnidaria</taxon>
        <taxon>Anthozoa</taxon>
        <taxon>Hexacorallia</taxon>
        <taxon>Scleractinia</taxon>
        <taxon>Astrocoeniina</taxon>
        <taxon>Pocilloporidae</taxon>
        <taxon>Pocillopora</taxon>
    </lineage>
</organism>
<evidence type="ECO:0000313" key="2">
    <source>
        <dbReference type="Proteomes" id="UP001159428"/>
    </source>
</evidence>
<sequence length="115" mass="12634">MSVALYLEFLLQQSIPYSTLEPACYGINWAHDLHGFPSPSDSKLVTIMLEAAKGELAHLFGSHSLRARGASAAANAGVSDQLFKRHGRWKTDRAKDGYNKDNAESLFSVSRSLHT</sequence>
<protein>
    <recommendedName>
        <fullName evidence="3">Ndc10 domain-containing protein</fullName>
    </recommendedName>
</protein>
<name>A0AAU9W380_9CNID</name>
<dbReference type="EMBL" id="CALNXJ010000007">
    <property type="protein sequence ID" value="CAH3044737.1"/>
    <property type="molecule type" value="Genomic_DNA"/>
</dbReference>
<dbReference type="PANTHER" id="PTHR34605:SF4">
    <property type="entry name" value="DNA ADENINE METHYLTRANSFERASE"/>
    <property type="match status" value="1"/>
</dbReference>
<dbReference type="InterPro" id="IPR052925">
    <property type="entry name" value="Phage_Integrase-like_Recomb"/>
</dbReference>
<gene>
    <name evidence="1" type="ORF">PMEA_00031362</name>
</gene>
<dbReference type="SUPFAM" id="SSF47823">
    <property type="entry name" value="lambda integrase-like, N-terminal domain"/>
    <property type="match status" value="1"/>
</dbReference>
<dbReference type="AlphaFoldDB" id="A0AAU9W380"/>
<reference evidence="1 2" key="1">
    <citation type="submission" date="2022-05" db="EMBL/GenBank/DDBJ databases">
        <authorList>
            <consortium name="Genoscope - CEA"/>
            <person name="William W."/>
        </authorList>
    </citation>
    <scope>NUCLEOTIDE SEQUENCE [LARGE SCALE GENOMIC DNA]</scope>
</reference>